<dbReference type="HOGENOM" id="CLU_2749279_0_0_10"/>
<dbReference type="Proteomes" id="UP000004019">
    <property type="component" value="Unassembled WGS sequence"/>
</dbReference>
<dbReference type="AlphaFoldDB" id="I9RDJ3"/>
<organism evidence="1 2">
    <name type="scientific">Phocaeicola dorei CL03T12C01</name>
    <dbReference type="NCBI Taxonomy" id="997877"/>
    <lineage>
        <taxon>Bacteria</taxon>
        <taxon>Pseudomonadati</taxon>
        <taxon>Bacteroidota</taxon>
        <taxon>Bacteroidia</taxon>
        <taxon>Bacteroidales</taxon>
        <taxon>Bacteroidaceae</taxon>
        <taxon>Phocaeicola</taxon>
    </lineage>
</organism>
<sequence length="70" mass="7537">MGVTTPTIMNQTTCDVEGSSNIPNIKAQAIIQIIVNMKIIVALSNSPKKANKIRCGNYICFILKSGSRIA</sequence>
<comment type="caution">
    <text evidence="1">The sequence shown here is derived from an EMBL/GenBank/DDBJ whole genome shotgun (WGS) entry which is preliminary data.</text>
</comment>
<dbReference type="EMBL" id="AGXI01000004">
    <property type="protein sequence ID" value="EIY40716.1"/>
    <property type="molecule type" value="Genomic_DNA"/>
</dbReference>
<name>I9RDJ3_9BACT</name>
<evidence type="ECO:0000313" key="1">
    <source>
        <dbReference type="EMBL" id="EIY40716.1"/>
    </source>
</evidence>
<protein>
    <submittedName>
        <fullName evidence="1">Uncharacterized protein</fullName>
    </submittedName>
</protein>
<gene>
    <name evidence="1" type="ORF">HMPREF1065_00962</name>
</gene>
<evidence type="ECO:0000313" key="2">
    <source>
        <dbReference type="Proteomes" id="UP000004019"/>
    </source>
</evidence>
<accession>I9RDJ3</accession>
<proteinExistence type="predicted"/>
<reference evidence="1 2" key="1">
    <citation type="submission" date="2012-02" db="EMBL/GenBank/DDBJ databases">
        <title>The Genome Sequence of Bacteroides dorei CL03T12C01.</title>
        <authorList>
            <consortium name="The Broad Institute Genome Sequencing Platform"/>
            <person name="Earl A."/>
            <person name="Ward D."/>
            <person name="Feldgarden M."/>
            <person name="Gevers D."/>
            <person name="Zitomersky N.L."/>
            <person name="Coyne M.J."/>
            <person name="Comstock L.E."/>
            <person name="Young S.K."/>
            <person name="Zeng Q."/>
            <person name="Gargeya S."/>
            <person name="Fitzgerald M."/>
            <person name="Haas B."/>
            <person name="Abouelleil A."/>
            <person name="Alvarado L."/>
            <person name="Arachchi H.M."/>
            <person name="Berlin A."/>
            <person name="Chapman S.B."/>
            <person name="Gearin G."/>
            <person name="Goldberg J."/>
            <person name="Griggs A."/>
            <person name="Gujja S."/>
            <person name="Hansen M."/>
            <person name="Heiman D."/>
            <person name="Howarth C."/>
            <person name="Larimer J."/>
            <person name="Lui A."/>
            <person name="MacDonald P.J.P."/>
            <person name="McCowen C."/>
            <person name="Montmayeur A."/>
            <person name="Murphy C."/>
            <person name="Neiman D."/>
            <person name="Pearson M."/>
            <person name="Priest M."/>
            <person name="Roberts A."/>
            <person name="Saif S."/>
            <person name="Shea T."/>
            <person name="Sisk P."/>
            <person name="Stolte C."/>
            <person name="Sykes S."/>
            <person name="Wortman J."/>
            <person name="Nusbaum C."/>
            <person name="Birren B."/>
        </authorList>
    </citation>
    <scope>NUCLEOTIDE SEQUENCE [LARGE SCALE GENOMIC DNA]</scope>
    <source>
        <strain evidence="1 2">CL03T12C01</strain>
    </source>
</reference>